<feature type="domain" description="Gfo/Idh/MocA-like oxidoreductase N-terminal" evidence="1">
    <location>
        <begin position="23"/>
        <end position="141"/>
    </location>
</feature>
<dbReference type="SUPFAM" id="SSF55347">
    <property type="entry name" value="Glyceraldehyde-3-phosphate dehydrogenase-like, C-terminal domain"/>
    <property type="match status" value="1"/>
</dbReference>
<dbReference type="Pfam" id="PF22725">
    <property type="entry name" value="GFO_IDH_MocA_C3"/>
    <property type="match status" value="1"/>
</dbReference>
<protein>
    <submittedName>
        <fullName evidence="3">Oxidoreductase</fullName>
    </submittedName>
</protein>
<name>A0ABQ3V9H1_9CHLR</name>
<keyword evidence="4" id="KW-1185">Reference proteome</keyword>
<sequence>MYARAEYMHLRITEDIMQHQKVRTVLVGCGGMSGAWLEAVRQLPEVEIVGLIDILEEAARKKATDFQLPNAIIARDLASVFEQTEVDAVFNCTIPEAHYEVTMTALKHGCHVLSEKPLADSMEHAKEMLAAAQQSGKIFSVIQNRRYEPAIRQIKHFLEQKTIGGITTVNSDFYIGAHFGGFRDHMKHVLLLDMAIHTFDAARLLIGADPVSVYCKEWNPRGSWYDQDASAIAIFEMVDGTIYTYRGSWCAEGLPTTWECDWRVIGEKGTLIWDGGKKQQAQIVKETGSFISVYQDIEIPAYEADNIGGHAGLIREFFECIQNGTQPETQAADNIKSLAMVFGAIESAETGQAVRISW</sequence>
<dbReference type="Gene3D" id="3.30.360.10">
    <property type="entry name" value="Dihydrodipicolinate Reductase, domain 2"/>
    <property type="match status" value="1"/>
</dbReference>
<dbReference type="Proteomes" id="UP000635565">
    <property type="component" value="Unassembled WGS sequence"/>
</dbReference>
<feature type="domain" description="GFO/IDH/MocA-like oxidoreductase" evidence="2">
    <location>
        <begin position="151"/>
        <end position="271"/>
    </location>
</feature>
<dbReference type="InterPro" id="IPR055170">
    <property type="entry name" value="GFO_IDH_MocA-like_dom"/>
</dbReference>
<evidence type="ECO:0000313" key="3">
    <source>
        <dbReference type="EMBL" id="GHO82772.1"/>
    </source>
</evidence>
<accession>A0ABQ3V9H1</accession>
<evidence type="ECO:0000313" key="4">
    <source>
        <dbReference type="Proteomes" id="UP000635565"/>
    </source>
</evidence>
<comment type="caution">
    <text evidence="3">The sequence shown here is derived from an EMBL/GenBank/DDBJ whole genome shotgun (WGS) entry which is preliminary data.</text>
</comment>
<dbReference type="EMBL" id="BNJJ01000002">
    <property type="protein sequence ID" value="GHO82772.1"/>
    <property type="molecule type" value="Genomic_DNA"/>
</dbReference>
<gene>
    <name evidence="3" type="ORF">KSZ_07780</name>
</gene>
<dbReference type="SUPFAM" id="SSF51735">
    <property type="entry name" value="NAD(P)-binding Rossmann-fold domains"/>
    <property type="match status" value="1"/>
</dbReference>
<evidence type="ECO:0000259" key="2">
    <source>
        <dbReference type="Pfam" id="PF22725"/>
    </source>
</evidence>
<dbReference type="InterPro" id="IPR000683">
    <property type="entry name" value="Gfo/Idh/MocA-like_OxRdtase_N"/>
</dbReference>
<dbReference type="InterPro" id="IPR051317">
    <property type="entry name" value="Gfo/Idh/MocA_oxidoreduct"/>
</dbReference>
<dbReference type="Pfam" id="PF01408">
    <property type="entry name" value="GFO_IDH_MocA"/>
    <property type="match status" value="1"/>
</dbReference>
<dbReference type="InterPro" id="IPR036291">
    <property type="entry name" value="NAD(P)-bd_dom_sf"/>
</dbReference>
<dbReference type="PANTHER" id="PTHR43708">
    <property type="entry name" value="CONSERVED EXPRESSED OXIDOREDUCTASE (EUROFUNG)"/>
    <property type="match status" value="1"/>
</dbReference>
<dbReference type="PANTHER" id="PTHR43708:SF8">
    <property type="entry name" value="OXIDOREDUCTASE"/>
    <property type="match status" value="1"/>
</dbReference>
<evidence type="ECO:0000259" key="1">
    <source>
        <dbReference type="Pfam" id="PF01408"/>
    </source>
</evidence>
<proteinExistence type="predicted"/>
<reference evidence="3 4" key="1">
    <citation type="journal article" date="2021" name="Int. J. Syst. Evol. Microbiol.">
        <title>Reticulibacter mediterranei gen. nov., sp. nov., within the new family Reticulibacteraceae fam. nov., and Ktedonospora formicarum gen. nov., sp. nov., Ktedonobacter robiniae sp. nov., Dictyobacter formicarum sp. nov. and Dictyobacter arantiisoli sp. nov., belonging to the class Ktedonobacteria.</title>
        <authorList>
            <person name="Yabe S."/>
            <person name="Zheng Y."/>
            <person name="Wang C.M."/>
            <person name="Sakai Y."/>
            <person name="Abe K."/>
            <person name="Yokota A."/>
            <person name="Donadio S."/>
            <person name="Cavaletti L."/>
            <person name="Monciardini P."/>
        </authorList>
    </citation>
    <scope>NUCLEOTIDE SEQUENCE [LARGE SCALE GENOMIC DNA]</scope>
    <source>
        <strain evidence="3 4">SOSP1-9</strain>
    </source>
</reference>
<organism evidence="3 4">
    <name type="scientific">Dictyobacter formicarum</name>
    <dbReference type="NCBI Taxonomy" id="2778368"/>
    <lineage>
        <taxon>Bacteria</taxon>
        <taxon>Bacillati</taxon>
        <taxon>Chloroflexota</taxon>
        <taxon>Ktedonobacteria</taxon>
        <taxon>Ktedonobacterales</taxon>
        <taxon>Dictyobacteraceae</taxon>
        <taxon>Dictyobacter</taxon>
    </lineage>
</organism>
<dbReference type="Gene3D" id="3.40.50.720">
    <property type="entry name" value="NAD(P)-binding Rossmann-like Domain"/>
    <property type="match status" value="1"/>
</dbReference>